<dbReference type="FunFam" id="3.40.1280.10:FF:000006">
    <property type="entry name" value="Uncharacterized tRNA/rRNA methyltransferase HI_0380"/>
    <property type="match status" value="1"/>
</dbReference>
<dbReference type="AlphaFoldDB" id="A0A1F6TKA3"/>
<evidence type="ECO:0000256" key="1">
    <source>
        <dbReference type="ARBA" id="ARBA00007228"/>
    </source>
</evidence>
<dbReference type="Gene3D" id="3.40.1280.10">
    <property type="match status" value="1"/>
</dbReference>
<keyword evidence="4 5" id="KW-0949">S-adenosyl-L-methionine</keyword>
<keyword evidence="2 5" id="KW-0489">Methyltransferase</keyword>
<dbReference type="InterPro" id="IPR001537">
    <property type="entry name" value="SpoU_MeTrfase"/>
</dbReference>
<evidence type="ECO:0000256" key="3">
    <source>
        <dbReference type="ARBA" id="ARBA00022679"/>
    </source>
</evidence>
<sequence>MALADIRIVLVHTTHPGNIGAAARAMKNMGLASLWLVAPECFPDPEATARATGAVDILDGARVAPTLDDAIAGCHLVIGTSARARRIEWPALDPRGCAQKLAAGAASGSVALLFGQERTGLTNDELDRCHYLVTVPTSPDYPSLNLAAAVQILAYEILLAAQSAQSDARTHEASPGTSEDMHHLYRHLEQVLVEVQFLDPDNPRLLMRRLRRLFNRANLNRNEINILRGILTAIQQSRRDA</sequence>
<name>A0A1F6TKA3_9PROT</name>
<dbReference type="GO" id="GO:0002128">
    <property type="term" value="P:tRNA nucleoside ribose methylation"/>
    <property type="evidence" value="ECO:0007669"/>
    <property type="project" value="TreeGrafter"/>
</dbReference>
<evidence type="ECO:0000256" key="4">
    <source>
        <dbReference type="ARBA" id="ARBA00022691"/>
    </source>
</evidence>
<organism evidence="7 8">
    <name type="scientific">Candidatus Muproteobacteria bacterium RBG_16_65_34</name>
    <dbReference type="NCBI Taxonomy" id="1817760"/>
    <lineage>
        <taxon>Bacteria</taxon>
        <taxon>Pseudomonadati</taxon>
        <taxon>Pseudomonadota</taxon>
        <taxon>Candidatus Muproteobacteria</taxon>
    </lineage>
</organism>
<keyword evidence="3 7" id="KW-0808">Transferase</keyword>
<comment type="subcellular location">
    <subcellularLocation>
        <location evidence="5">Cytoplasm</location>
    </subcellularLocation>
</comment>
<dbReference type="InterPro" id="IPR029028">
    <property type="entry name" value="Alpha/beta_knot_MTases"/>
</dbReference>
<dbReference type="CDD" id="cd18093">
    <property type="entry name" value="SpoU-like_TrmJ"/>
    <property type="match status" value="1"/>
</dbReference>
<dbReference type="PIRSF" id="PIRSF004808">
    <property type="entry name" value="LasT"/>
    <property type="match status" value="1"/>
</dbReference>
<dbReference type="Pfam" id="PF00588">
    <property type="entry name" value="SpoU_methylase"/>
    <property type="match status" value="1"/>
</dbReference>
<comment type="subunit">
    <text evidence="5">Homodimer.</text>
</comment>
<dbReference type="PANTHER" id="PTHR42786">
    <property type="entry name" value="TRNA/RRNA METHYLTRANSFERASE"/>
    <property type="match status" value="1"/>
</dbReference>
<dbReference type="Proteomes" id="UP000178885">
    <property type="component" value="Unassembled WGS sequence"/>
</dbReference>
<comment type="function">
    <text evidence="5">Catalyzes the formation of 2'O-methylated cytidine (Cm32) or 2'O-methylated uridine (Um32) at position 32 in tRNA.</text>
</comment>
<dbReference type="InterPro" id="IPR029026">
    <property type="entry name" value="tRNA_m1G_MTases_N"/>
</dbReference>
<dbReference type="PANTHER" id="PTHR42786:SF2">
    <property type="entry name" value="TRNA (CYTIDINE_URIDINE-2'-O-)-METHYLTRANSFERASE TRMJ"/>
    <property type="match status" value="1"/>
</dbReference>
<comment type="similarity">
    <text evidence="1">Belongs to the class IV-like SAM-binding methyltransferase superfamily. RNA methyltransferase TrmH family.</text>
</comment>
<keyword evidence="5" id="KW-0819">tRNA processing</keyword>
<dbReference type="NCBIfam" id="TIGR00050">
    <property type="entry name" value="rRNA_methyl_1"/>
    <property type="match status" value="1"/>
</dbReference>
<dbReference type="SUPFAM" id="SSF75217">
    <property type="entry name" value="alpha/beta knot"/>
    <property type="match status" value="1"/>
</dbReference>
<gene>
    <name evidence="5" type="primary">trmJ</name>
    <name evidence="7" type="ORF">A2151_04815</name>
</gene>
<dbReference type="GO" id="GO:0003723">
    <property type="term" value="F:RNA binding"/>
    <property type="evidence" value="ECO:0007669"/>
    <property type="project" value="InterPro"/>
</dbReference>
<proteinExistence type="inferred from homology"/>
<evidence type="ECO:0000313" key="8">
    <source>
        <dbReference type="Proteomes" id="UP000178885"/>
    </source>
</evidence>
<dbReference type="EMBL" id="MFSU01000102">
    <property type="protein sequence ID" value="OGI45564.1"/>
    <property type="molecule type" value="Genomic_DNA"/>
</dbReference>
<evidence type="ECO:0000256" key="2">
    <source>
        <dbReference type="ARBA" id="ARBA00022603"/>
    </source>
</evidence>
<comment type="caution">
    <text evidence="7">The sequence shown here is derived from an EMBL/GenBank/DDBJ whole genome shotgun (WGS) entry which is preliminary data.</text>
</comment>
<dbReference type="STRING" id="1817760.A2151_04815"/>
<reference evidence="7 8" key="1">
    <citation type="journal article" date="2016" name="Nat. Commun.">
        <title>Thousands of microbial genomes shed light on interconnected biogeochemical processes in an aquifer system.</title>
        <authorList>
            <person name="Anantharaman K."/>
            <person name="Brown C.T."/>
            <person name="Hug L.A."/>
            <person name="Sharon I."/>
            <person name="Castelle C.J."/>
            <person name="Probst A.J."/>
            <person name="Thomas B.C."/>
            <person name="Singh A."/>
            <person name="Wilkins M.J."/>
            <person name="Karaoz U."/>
            <person name="Brodie E.L."/>
            <person name="Williams K.H."/>
            <person name="Hubbard S.S."/>
            <person name="Banfield J.F."/>
        </authorList>
    </citation>
    <scope>NUCLEOTIDE SEQUENCE [LARGE SCALE GENOMIC DNA]</scope>
</reference>
<evidence type="ECO:0000259" key="6">
    <source>
        <dbReference type="Pfam" id="PF00588"/>
    </source>
</evidence>
<dbReference type="Gene3D" id="1.10.8.590">
    <property type="match status" value="1"/>
</dbReference>
<dbReference type="EC" id="2.1.1.200" evidence="5"/>
<dbReference type="GO" id="GO:0160206">
    <property type="term" value="F:tRNA (cytidine(32)/uridine(32)-2'-O)-methyltransferase activity"/>
    <property type="evidence" value="ECO:0007669"/>
    <property type="project" value="UniProtKB-EC"/>
</dbReference>
<accession>A0A1F6TKA3</accession>
<evidence type="ECO:0000256" key="5">
    <source>
        <dbReference type="RuleBase" id="RU362024"/>
    </source>
</evidence>
<keyword evidence="5" id="KW-0963">Cytoplasm</keyword>
<dbReference type="GO" id="GO:0005829">
    <property type="term" value="C:cytosol"/>
    <property type="evidence" value="ECO:0007669"/>
    <property type="project" value="TreeGrafter"/>
</dbReference>
<dbReference type="InterPro" id="IPR004384">
    <property type="entry name" value="RNA_MeTrfase_TrmJ/LasT"/>
</dbReference>
<comment type="catalytic activity">
    <reaction evidence="5">
        <text>uridine(32) in tRNA + S-adenosyl-L-methionine = 2'-O-methyluridine(32) in tRNA + S-adenosyl-L-homocysteine + H(+)</text>
        <dbReference type="Rhea" id="RHEA:42936"/>
        <dbReference type="Rhea" id="RHEA-COMP:10107"/>
        <dbReference type="Rhea" id="RHEA-COMP:10290"/>
        <dbReference type="ChEBI" id="CHEBI:15378"/>
        <dbReference type="ChEBI" id="CHEBI:57856"/>
        <dbReference type="ChEBI" id="CHEBI:59789"/>
        <dbReference type="ChEBI" id="CHEBI:65315"/>
        <dbReference type="ChEBI" id="CHEBI:74478"/>
        <dbReference type="EC" id="2.1.1.200"/>
    </reaction>
</comment>
<dbReference type="NCBIfam" id="NF011694">
    <property type="entry name" value="PRK15114.1"/>
    <property type="match status" value="1"/>
</dbReference>
<comment type="catalytic activity">
    <reaction evidence="5">
        <text>cytidine(32) in tRNA + S-adenosyl-L-methionine = 2'-O-methylcytidine(32) in tRNA + S-adenosyl-L-homocysteine + H(+)</text>
        <dbReference type="Rhea" id="RHEA:42932"/>
        <dbReference type="Rhea" id="RHEA-COMP:10288"/>
        <dbReference type="Rhea" id="RHEA-COMP:10289"/>
        <dbReference type="ChEBI" id="CHEBI:15378"/>
        <dbReference type="ChEBI" id="CHEBI:57856"/>
        <dbReference type="ChEBI" id="CHEBI:59789"/>
        <dbReference type="ChEBI" id="CHEBI:74495"/>
        <dbReference type="ChEBI" id="CHEBI:82748"/>
        <dbReference type="EC" id="2.1.1.200"/>
    </reaction>
</comment>
<dbReference type="GO" id="GO:0106339">
    <property type="term" value="F:tRNA (cytidine(32)-2'-O)-methyltransferase activity"/>
    <property type="evidence" value="ECO:0007669"/>
    <property type="project" value="RHEA"/>
</dbReference>
<feature type="domain" description="tRNA/rRNA methyltransferase SpoU type" evidence="6">
    <location>
        <begin position="6"/>
        <end position="155"/>
    </location>
</feature>
<evidence type="ECO:0000313" key="7">
    <source>
        <dbReference type="EMBL" id="OGI45564.1"/>
    </source>
</evidence>
<protein>
    <recommendedName>
        <fullName evidence="5">tRNA (cytidine/uridine-2'-O-)-methyltransferase TrmJ</fullName>
        <ecNumber evidence="5">2.1.1.200</ecNumber>
    </recommendedName>
    <alternativeName>
        <fullName evidence="5">tRNA (cytidine(32)/uridine(32)-2'-O)-methyltransferase</fullName>
    </alternativeName>
    <alternativeName>
        <fullName evidence="5">tRNA Cm32/Um32 methyltransferase</fullName>
    </alternativeName>
</protein>